<protein>
    <submittedName>
        <fullName evidence="3">Inositol-3-phosphate synthase</fullName>
    </submittedName>
</protein>
<dbReference type="Gene3D" id="3.30.360.10">
    <property type="entry name" value="Dihydrodipicolinate Reductase, domain 2"/>
    <property type="match status" value="1"/>
</dbReference>
<keyword evidence="4" id="KW-1185">Reference proteome</keyword>
<reference evidence="4" key="1">
    <citation type="journal article" date="2019" name="Int. J. Syst. Evol. Microbiol.">
        <title>The Global Catalogue of Microorganisms (GCM) 10K type strain sequencing project: providing services to taxonomists for standard genome sequencing and annotation.</title>
        <authorList>
            <consortium name="The Broad Institute Genomics Platform"/>
            <consortium name="The Broad Institute Genome Sequencing Center for Infectious Disease"/>
            <person name="Wu L."/>
            <person name="Ma J."/>
        </authorList>
    </citation>
    <scope>NUCLEOTIDE SEQUENCE [LARGE SCALE GENOMIC DNA]</scope>
    <source>
        <strain evidence="4">JCM 18127</strain>
    </source>
</reference>
<evidence type="ECO:0000313" key="3">
    <source>
        <dbReference type="EMBL" id="GAA4685006.1"/>
    </source>
</evidence>
<accession>A0ABP8WAY7</accession>
<comment type="similarity">
    <text evidence="1">Belongs to the myo-inositol 1-phosphate synthase family.</text>
</comment>
<evidence type="ECO:0000313" key="4">
    <source>
        <dbReference type="Proteomes" id="UP001500621"/>
    </source>
</evidence>
<dbReference type="InterPro" id="IPR036291">
    <property type="entry name" value="NAD(P)-bd_dom_sf"/>
</dbReference>
<proteinExistence type="inferred from homology"/>
<evidence type="ECO:0000259" key="2">
    <source>
        <dbReference type="Pfam" id="PF01658"/>
    </source>
</evidence>
<feature type="domain" description="Myo-inositol-1-phosphate synthase GAPDH-like" evidence="2">
    <location>
        <begin position="218"/>
        <end position="322"/>
    </location>
</feature>
<dbReference type="SUPFAM" id="SSF55347">
    <property type="entry name" value="Glyceraldehyde-3-phosphate dehydrogenase-like, C-terminal domain"/>
    <property type="match status" value="1"/>
</dbReference>
<gene>
    <name evidence="3" type="ORF">GCM10023226_23110</name>
</gene>
<dbReference type="Pfam" id="PF01658">
    <property type="entry name" value="Inos-1-P_synth"/>
    <property type="match status" value="1"/>
</dbReference>
<dbReference type="Gene3D" id="3.40.50.720">
    <property type="entry name" value="NAD(P)-binding Rossmann-like Domain"/>
    <property type="match status" value="1"/>
</dbReference>
<dbReference type="PIRSF" id="PIRSF015578">
    <property type="entry name" value="Myoinos-ppht_syn"/>
    <property type="match status" value="1"/>
</dbReference>
<dbReference type="Proteomes" id="UP001500621">
    <property type="component" value="Unassembled WGS sequence"/>
</dbReference>
<dbReference type="RefSeq" id="WP_345265895.1">
    <property type="nucleotide sequence ID" value="NZ_BAABIM010000002.1"/>
</dbReference>
<dbReference type="InterPro" id="IPR013021">
    <property type="entry name" value="Myo-inos-1-P_Synthase_GAPDH"/>
</dbReference>
<dbReference type="EMBL" id="BAABIM010000002">
    <property type="protein sequence ID" value="GAA4685006.1"/>
    <property type="molecule type" value="Genomic_DNA"/>
</dbReference>
<dbReference type="SUPFAM" id="SSF51735">
    <property type="entry name" value="NAD(P)-binding Rossmann-fold domains"/>
    <property type="match status" value="1"/>
</dbReference>
<dbReference type="Pfam" id="PF07994">
    <property type="entry name" value="NAD_binding_5"/>
    <property type="match status" value="1"/>
</dbReference>
<organism evidence="3 4">
    <name type="scientific">Nocardioides nanhaiensis</name>
    <dbReference type="NCBI Taxonomy" id="1476871"/>
    <lineage>
        <taxon>Bacteria</taxon>
        <taxon>Bacillati</taxon>
        <taxon>Actinomycetota</taxon>
        <taxon>Actinomycetes</taxon>
        <taxon>Propionibacteriales</taxon>
        <taxon>Nocardioidaceae</taxon>
        <taxon>Nocardioides</taxon>
    </lineage>
</organism>
<name>A0ABP8WAY7_9ACTN</name>
<comment type="caution">
    <text evidence="3">The sequence shown here is derived from an EMBL/GenBank/DDBJ whole genome shotgun (WGS) entry which is preliminary data.</text>
</comment>
<dbReference type="InterPro" id="IPR002587">
    <property type="entry name" value="Myo-inos-1-P_Synthase"/>
</dbReference>
<dbReference type="PANTHER" id="PTHR11510">
    <property type="entry name" value="MYO-INOSITOL-1 PHOSPHATE SYNTHASE"/>
    <property type="match status" value="1"/>
</dbReference>
<evidence type="ECO:0000256" key="1">
    <source>
        <dbReference type="ARBA" id="ARBA00010813"/>
    </source>
</evidence>
<sequence length="393" mass="41819">MSTLGIWFVGARGSLATTATLGLHALAAGLTEAIGCVTEHPELDRRGLAGYDEVLVGGHDVVDTPLVKRAEELVAGGVVPQHLLRLVGDRLAATEHRLRHGVENAGTSGRGQRAEVERLARDIRAFGEEVDHVVVVDVSSTEQPYSPDDDTSSWSALRAAWEAGRAPLPASSVYACAALLADAAHAGFTPSTGIDLPALRQLAHQRAIPFAGCDGKTGETLVKSALAPMFATRALEVRSWTSVNLLGGGDGATLADPAAASSKTRAKRSGLDSMLGRPVDGPMHIDYVADLGDWKTAWDHVRFDGFLGTRMTMQFTWEGCDSTLAAPLVLDLARLLGRARAAGVLGPVPELGFFFKSPYDSDEHRLAQQWEALTRWSADCAARVERLTGEPDS</sequence>